<evidence type="ECO:0000256" key="2">
    <source>
        <dbReference type="ARBA" id="ARBA00022723"/>
    </source>
</evidence>
<dbReference type="PROSITE" id="PS51296">
    <property type="entry name" value="RIESKE"/>
    <property type="match status" value="1"/>
</dbReference>
<dbReference type="InterPro" id="IPR006311">
    <property type="entry name" value="TAT_signal"/>
</dbReference>
<dbReference type="InterPro" id="IPR036922">
    <property type="entry name" value="Rieske_2Fe-2S_sf"/>
</dbReference>
<dbReference type="Gene3D" id="2.102.10.10">
    <property type="entry name" value="Rieske [2Fe-2S] iron-sulphur domain"/>
    <property type="match status" value="1"/>
</dbReference>
<comment type="caution">
    <text evidence="6">The sequence shown here is derived from an EMBL/GenBank/DDBJ whole genome shotgun (WGS) entry which is preliminary data.</text>
</comment>
<evidence type="ECO:0000313" key="6">
    <source>
        <dbReference type="EMBL" id="KKK98901.1"/>
    </source>
</evidence>
<dbReference type="SUPFAM" id="SSF50022">
    <property type="entry name" value="ISP domain"/>
    <property type="match status" value="1"/>
</dbReference>
<dbReference type="PROSITE" id="PS51318">
    <property type="entry name" value="TAT"/>
    <property type="match status" value="1"/>
</dbReference>
<name>A0A0F9CQP0_9ZZZZ</name>
<dbReference type="InterPro" id="IPR017941">
    <property type="entry name" value="Rieske_2Fe-2S"/>
</dbReference>
<evidence type="ECO:0000259" key="5">
    <source>
        <dbReference type="PROSITE" id="PS51296"/>
    </source>
</evidence>
<accession>A0A0F9CQP0</accession>
<keyword evidence="4" id="KW-0411">Iron-sulfur</keyword>
<feature type="domain" description="Rieske" evidence="5">
    <location>
        <begin position="58"/>
        <end position="157"/>
    </location>
</feature>
<reference evidence="6" key="1">
    <citation type="journal article" date="2015" name="Nature">
        <title>Complex archaea that bridge the gap between prokaryotes and eukaryotes.</title>
        <authorList>
            <person name="Spang A."/>
            <person name="Saw J.H."/>
            <person name="Jorgensen S.L."/>
            <person name="Zaremba-Niedzwiedzka K."/>
            <person name="Martijn J."/>
            <person name="Lind A.E."/>
            <person name="van Eijk R."/>
            <person name="Schleper C."/>
            <person name="Guy L."/>
            <person name="Ettema T.J."/>
        </authorList>
    </citation>
    <scope>NUCLEOTIDE SEQUENCE</scope>
</reference>
<sequence>FNCINRRQFLLYGAGAVSTLALGSIFGSSSSFAGQAQFAQYPRKRIVGLSELKTDQPIEFLYPNDDPTYSKCLIVNIGERAGGGVGPAQNIVAFSGICTHMGGLLNKVYKPEHKAIGPCPNHLTTFDITRHGMVIAGHAVESLPQIVLEVEGNSIYATAVAGLIFGGPTNPGMMFR</sequence>
<dbReference type="InterPro" id="IPR014067">
    <property type="entry name" value="AioB/IdrB_ssu"/>
</dbReference>
<dbReference type="GO" id="GO:0051537">
    <property type="term" value="F:2 iron, 2 sulfur cluster binding"/>
    <property type="evidence" value="ECO:0007669"/>
    <property type="project" value="UniProtKB-KW"/>
</dbReference>
<evidence type="ECO:0000256" key="1">
    <source>
        <dbReference type="ARBA" id="ARBA00022714"/>
    </source>
</evidence>
<evidence type="ECO:0000256" key="3">
    <source>
        <dbReference type="ARBA" id="ARBA00023004"/>
    </source>
</evidence>
<protein>
    <recommendedName>
        <fullName evidence="5">Rieske domain-containing protein</fullName>
    </recommendedName>
</protein>
<dbReference type="GO" id="GO:0046872">
    <property type="term" value="F:metal ion binding"/>
    <property type="evidence" value="ECO:0007669"/>
    <property type="project" value="UniProtKB-KW"/>
</dbReference>
<dbReference type="EMBL" id="LAZR01045426">
    <property type="protein sequence ID" value="KKK98901.1"/>
    <property type="molecule type" value="Genomic_DNA"/>
</dbReference>
<keyword evidence="3" id="KW-0408">Iron</keyword>
<keyword evidence="2" id="KW-0479">Metal-binding</keyword>
<evidence type="ECO:0000256" key="4">
    <source>
        <dbReference type="ARBA" id="ARBA00023014"/>
    </source>
</evidence>
<gene>
    <name evidence="6" type="ORF">LCGC14_2638130</name>
</gene>
<dbReference type="Pfam" id="PF00355">
    <property type="entry name" value="Rieske"/>
    <property type="match status" value="1"/>
</dbReference>
<dbReference type="NCBIfam" id="TIGR02694">
    <property type="entry name" value="arsenite_ox_S"/>
    <property type="match status" value="1"/>
</dbReference>
<keyword evidence="1" id="KW-0001">2Fe-2S</keyword>
<organism evidence="6">
    <name type="scientific">marine sediment metagenome</name>
    <dbReference type="NCBI Taxonomy" id="412755"/>
    <lineage>
        <taxon>unclassified sequences</taxon>
        <taxon>metagenomes</taxon>
        <taxon>ecological metagenomes</taxon>
    </lineage>
</organism>
<proteinExistence type="predicted"/>
<dbReference type="AlphaFoldDB" id="A0A0F9CQP0"/>
<feature type="non-terminal residue" evidence="6">
    <location>
        <position position="1"/>
    </location>
</feature>